<keyword evidence="5 14" id="KW-0808">Transferase</keyword>
<dbReference type="CDD" id="cd17719">
    <property type="entry name" value="BRCT_Rev1"/>
    <property type="match status" value="1"/>
</dbReference>
<dbReference type="GO" id="GO:0070987">
    <property type="term" value="P:error-free translesion synthesis"/>
    <property type="evidence" value="ECO:0007669"/>
    <property type="project" value="UniProtKB-ARBA"/>
</dbReference>
<proteinExistence type="inferred from homology"/>
<dbReference type="Pfam" id="PF21999">
    <property type="entry name" value="IMS_HHH_1"/>
    <property type="match status" value="1"/>
</dbReference>
<keyword evidence="6 14" id="KW-0548">Nucleotidyltransferase</keyword>
<evidence type="ECO:0000256" key="9">
    <source>
        <dbReference type="ARBA" id="ARBA00022842"/>
    </source>
</evidence>
<comment type="subcellular location">
    <subcellularLocation>
        <location evidence="1 14">Nucleus</location>
    </subcellularLocation>
</comment>
<evidence type="ECO:0000256" key="10">
    <source>
        <dbReference type="ARBA" id="ARBA00023125"/>
    </source>
</evidence>
<dbReference type="InterPro" id="IPR043128">
    <property type="entry name" value="Rev_trsase/Diguanyl_cyclase"/>
</dbReference>
<evidence type="ECO:0000256" key="6">
    <source>
        <dbReference type="ARBA" id="ARBA00022695"/>
    </source>
</evidence>
<dbReference type="EMBL" id="JAANIT010000756">
    <property type="protein sequence ID" value="KAG1544722.1"/>
    <property type="molecule type" value="Genomic_DNA"/>
</dbReference>
<dbReference type="InterPro" id="IPR038401">
    <property type="entry name" value="Rev1_C_sf"/>
</dbReference>
<dbReference type="PANTHER" id="PTHR45990:SF1">
    <property type="entry name" value="DNA REPAIR PROTEIN REV1"/>
    <property type="match status" value="1"/>
</dbReference>
<evidence type="ECO:0000256" key="5">
    <source>
        <dbReference type="ARBA" id="ARBA00022679"/>
    </source>
</evidence>
<keyword evidence="9 15" id="KW-0460">Magnesium</keyword>
<dbReference type="CDD" id="cd01701">
    <property type="entry name" value="PolY_Rev1"/>
    <property type="match status" value="1"/>
</dbReference>
<keyword evidence="10 14" id="KW-0238">DNA-binding</keyword>
<organism evidence="18 19">
    <name type="scientific">Rhizopus oryzae</name>
    <name type="common">Mucormycosis agent</name>
    <name type="synonym">Rhizopus arrhizus var. delemar</name>
    <dbReference type="NCBI Taxonomy" id="64495"/>
    <lineage>
        <taxon>Eukaryota</taxon>
        <taxon>Fungi</taxon>
        <taxon>Fungi incertae sedis</taxon>
        <taxon>Mucoromycota</taxon>
        <taxon>Mucoromycotina</taxon>
        <taxon>Mucoromycetes</taxon>
        <taxon>Mucorales</taxon>
        <taxon>Mucorineae</taxon>
        <taxon>Rhizopodaceae</taxon>
        <taxon>Rhizopus</taxon>
    </lineage>
</organism>
<dbReference type="EC" id="2.7.7.-" evidence="14"/>
<sequence length="894" mass="103593">MNTNENPYGAIKFGEFRKYMQNKRAKLKEQEKELGNQSSQELLQIFKGLSIHINGYTQPSTAELRKMILQHGGDFQHYLKKLTVTHILASNLTNAKMQEFRAYKVVRPDWITESVKAKQLLPWQNYRLVYNSSNQAELSFKDNNSNKKWEKQVSTANPDFMKRYYETSRLHYLSTWKAELKEIVRCLELNCKDSPEINARKKKKNPFRIIMHVDFDCFFASVGISNRPYLKDKPVVVSHSKGFNEKSYSDIASCNYIARSFGVYNGMTIKAAKSLCPSLQIIPYEFEKYKLISEKFYKILFKYADEIEAVSVDEALMDVSSHINDLYEGEEEALALKIRNEIRTATACDASIGIGPNVLLARMSTKRAKPSNQFYCKPQDIEDLLSTQRIIDLPGVGYAITEKLASLNVETISDIRNIPLHELKSKIGQKMGQTLYNYSRGIDDRPLAVHQQRQSVSSEVNWGVRFESEENEKIFVYDLCKEVSNRLKKYNKRGKTITILRRKEGAEEPKKHLAHGQVDSFSKSYTLNEYTDYVDTINKHVYSMLKSFRFHYKDIRGLGIQITKLDNQETVDGKNRYVSIRMHILIQQIVADNQGNLSYKTVNESNITKLTKKPRLEATRAPKKQDMSVDPDVYSELPESVKKELLSGYNLVFHKEQTAIPEAHYDTQLPELPPWSQLDPNSLLALPDTMREQVLKAYSDKRNEPKQDHTPLIVEPKMTKKNHSNNDATLTQLFQPWRNVPTIDKFEGEPDDMSVWNKLPLSACNDLLVDDKRKTEKITIQHETISRKDKIPKSNVELPSVPSLQGLTDISDIRKLLREWVSAFEDRPEPEDVKRITRYLVDLVKYSNLEKVQLVIKYLEYITAQSNNEWKMQVTNIKQALDHEIIQLYRFPLK</sequence>
<dbReference type="Gene3D" id="3.40.50.10190">
    <property type="entry name" value="BRCT domain"/>
    <property type="match status" value="1"/>
</dbReference>
<dbReference type="Gene3D" id="1.20.58.1280">
    <property type="entry name" value="DNA repair protein Rev1, C-terminal domain"/>
    <property type="match status" value="1"/>
</dbReference>
<keyword evidence="8 14" id="KW-0227">DNA damage</keyword>
<dbReference type="OrthoDB" id="427711at2759"/>
<evidence type="ECO:0000313" key="19">
    <source>
        <dbReference type="Proteomes" id="UP000717996"/>
    </source>
</evidence>
<evidence type="ECO:0000256" key="1">
    <source>
        <dbReference type="ARBA" id="ARBA00004123"/>
    </source>
</evidence>
<keyword evidence="12 14" id="KW-0539">Nucleus</keyword>
<comment type="cofactor">
    <cofactor evidence="15">
        <name>Mg(2+)</name>
        <dbReference type="ChEBI" id="CHEBI:18420"/>
    </cofactor>
    <text evidence="15">Binds 2 magnesium ions.</text>
</comment>
<dbReference type="Gene3D" id="3.30.1490.100">
    <property type="entry name" value="DNA polymerase, Y-family, little finger domain"/>
    <property type="match status" value="1"/>
</dbReference>
<evidence type="ECO:0000256" key="3">
    <source>
        <dbReference type="ARBA" id="ARBA00020399"/>
    </source>
</evidence>
<dbReference type="PROSITE" id="PS50173">
    <property type="entry name" value="UMUC"/>
    <property type="match status" value="1"/>
</dbReference>
<evidence type="ECO:0000256" key="8">
    <source>
        <dbReference type="ARBA" id="ARBA00022763"/>
    </source>
</evidence>
<dbReference type="Pfam" id="PF00817">
    <property type="entry name" value="IMS"/>
    <property type="match status" value="1"/>
</dbReference>
<dbReference type="FunFam" id="3.30.1490.100:FF:000001">
    <property type="entry name" value="DNA repair protein REV1"/>
    <property type="match status" value="1"/>
</dbReference>
<dbReference type="GO" id="GO:0042276">
    <property type="term" value="P:error-prone translesion synthesis"/>
    <property type="evidence" value="ECO:0007669"/>
    <property type="project" value="InterPro"/>
</dbReference>
<dbReference type="Gene3D" id="6.10.250.1630">
    <property type="match status" value="1"/>
</dbReference>
<dbReference type="GO" id="GO:0006281">
    <property type="term" value="P:DNA repair"/>
    <property type="evidence" value="ECO:0007669"/>
    <property type="project" value="UniProtKB-KW"/>
</dbReference>
<evidence type="ECO:0000256" key="15">
    <source>
        <dbReference type="PIRSR" id="PIRSR036573-2"/>
    </source>
</evidence>
<dbReference type="SUPFAM" id="SSF100879">
    <property type="entry name" value="Lesion bypass DNA polymerase (Y-family), little finger domain"/>
    <property type="match status" value="1"/>
</dbReference>
<dbReference type="InterPro" id="IPR043502">
    <property type="entry name" value="DNA/RNA_pol_sf"/>
</dbReference>
<evidence type="ECO:0000259" key="17">
    <source>
        <dbReference type="PROSITE" id="PS50173"/>
    </source>
</evidence>
<evidence type="ECO:0000256" key="14">
    <source>
        <dbReference type="PIRNR" id="PIRNR036573"/>
    </source>
</evidence>
<name>A0A9P6YC72_RHIOR</name>
<comment type="similarity">
    <text evidence="2 14">Belongs to the DNA polymerase type-Y family.</text>
</comment>
<feature type="domain" description="BRCT" evidence="16">
    <location>
        <begin position="41"/>
        <end position="128"/>
    </location>
</feature>
<evidence type="ECO:0000256" key="11">
    <source>
        <dbReference type="ARBA" id="ARBA00023204"/>
    </source>
</evidence>
<comment type="function">
    <text evidence="13">Deoxycytidyl transferase involved in DNA repair. Transfers a dCMP residue from dCTP to the 3'-end of a DNA primer in a template-dependent reaction. May assist in the first step in the bypass of abasic lesions by the insertion of a nucleotide opposite the lesion. Required for normal induction of mutations by physical and chemical agents. Involved in mitochondrial DNA mutagenesis.</text>
</comment>
<dbReference type="SUPFAM" id="SSF56672">
    <property type="entry name" value="DNA/RNA polymerases"/>
    <property type="match status" value="1"/>
</dbReference>
<dbReference type="GO" id="GO:0005634">
    <property type="term" value="C:nucleus"/>
    <property type="evidence" value="ECO:0007669"/>
    <property type="project" value="UniProtKB-SubCell"/>
</dbReference>
<dbReference type="Proteomes" id="UP000717996">
    <property type="component" value="Unassembled WGS sequence"/>
</dbReference>
<dbReference type="Pfam" id="PF16589">
    <property type="entry name" value="BRCT_2"/>
    <property type="match status" value="1"/>
</dbReference>
<protein>
    <recommendedName>
        <fullName evidence="3 14">DNA repair protein REV1</fullName>
        <ecNumber evidence="14">2.7.7.-</ecNumber>
    </recommendedName>
</protein>
<evidence type="ECO:0000256" key="2">
    <source>
        <dbReference type="ARBA" id="ARBA00010945"/>
    </source>
</evidence>
<dbReference type="Gene3D" id="3.30.70.270">
    <property type="match status" value="1"/>
</dbReference>
<accession>A0A9P6YC72</accession>
<dbReference type="Pfam" id="PF11799">
    <property type="entry name" value="IMS_C"/>
    <property type="match status" value="1"/>
</dbReference>
<dbReference type="InterPro" id="IPR036420">
    <property type="entry name" value="BRCT_dom_sf"/>
</dbReference>
<dbReference type="SMART" id="SM00292">
    <property type="entry name" value="BRCT"/>
    <property type="match status" value="1"/>
</dbReference>
<keyword evidence="4 14" id="KW-0237">DNA synthesis</keyword>
<evidence type="ECO:0000256" key="12">
    <source>
        <dbReference type="ARBA" id="ARBA00023242"/>
    </source>
</evidence>
<dbReference type="Pfam" id="PF16727">
    <property type="entry name" value="REV1_C"/>
    <property type="match status" value="1"/>
</dbReference>
<feature type="binding site" evidence="15">
    <location>
        <position position="313"/>
    </location>
    <ligand>
        <name>Mg(2+)</name>
        <dbReference type="ChEBI" id="CHEBI:18420"/>
        <label>1</label>
    </ligand>
</feature>
<dbReference type="InterPro" id="IPR012112">
    <property type="entry name" value="REV1"/>
</dbReference>
<dbReference type="AlphaFoldDB" id="A0A9P6YC72"/>
<dbReference type="PANTHER" id="PTHR45990">
    <property type="entry name" value="DNA REPAIR PROTEIN REV1"/>
    <property type="match status" value="1"/>
</dbReference>
<dbReference type="InterPro" id="IPR017961">
    <property type="entry name" value="DNA_pol_Y-fam_little_finger"/>
</dbReference>
<reference evidence="18" key="1">
    <citation type="journal article" date="2020" name="Microb. Genom.">
        <title>Genetic diversity of clinical and environmental Mucorales isolates obtained from an investigation of mucormycosis cases among solid organ transplant recipients.</title>
        <authorList>
            <person name="Nguyen M.H."/>
            <person name="Kaul D."/>
            <person name="Muto C."/>
            <person name="Cheng S.J."/>
            <person name="Richter R.A."/>
            <person name="Bruno V.M."/>
            <person name="Liu G."/>
            <person name="Beyhan S."/>
            <person name="Sundermann A.J."/>
            <person name="Mounaud S."/>
            <person name="Pasculle A.W."/>
            <person name="Nierman W.C."/>
            <person name="Driscoll E."/>
            <person name="Cumbie R."/>
            <person name="Clancy C.J."/>
            <person name="Dupont C.L."/>
        </authorList>
    </citation>
    <scope>NUCLEOTIDE SEQUENCE</scope>
    <source>
        <strain evidence="18">GL16</strain>
    </source>
</reference>
<evidence type="ECO:0000256" key="4">
    <source>
        <dbReference type="ARBA" id="ARBA00022634"/>
    </source>
</evidence>
<dbReference type="Gene3D" id="6.10.250.1490">
    <property type="match status" value="1"/>
</dbReference>
<dbReference type="SUPFAM" id="SSF52113">
    <property type="entry name" value="BRCT domain"/>
    <property type="match status" value="1"/>
</dbReference>
<dbReference type="PIRSF" id="PIRSF036573">
    <property type="entry name" value="REV1"/>
    <property type="match status" value="1"/>
</dbReference>
<dbReference type="GO" id="GO:0003684">
    <property type="term" value="F:damaged DNA binding"/>
    <property type="evidence" value="ECO:0007669"/>
    <property type="project" value="UniProtKB-UniRule"/>
</dbReference>
<evidence type="ECO:0000256" key="13">
    <source>
        <dbReference type="ARBA" id="ARBA00058985"/>
    </source>
</evidence>
<evidence type="ECO:0000256" key="7">
    <source>
        <dbReference type="ARBA" id="ARBA00022723"/>
    </source>
</evidence>
<dbReference type="GO" id="GO:0003887">
    <property type="term" value="F:DNA-directed DNA polymerase activity"/>
    <property type="evidence" value="ECO:0007669"/>
    <property type="project" value="InterPro"/>
</dbReference>
<dbReference type="FunFam" id="3.40.50.10190:FF:000011">
    <property type="entry name" value="DNA repair protein REV1"/>
    <property type="match status" value="1"/>
</dbReference>
<comment type="caution">
    <text evidence="18">The sequence shown here is derived from an EMBL/GenBank/DDBJ whole genome shotgun (WGS) entry which is preliminary data.</text>
</comment>
<dbReference type="GO" id="GO:0017125">
    <property type="term" value="F:deoxycytidyl transferase activity"/>
    <property type="evidence" value="ECO:0007669"/>
    <property type="project" value="TreeGrafter"/>
</dbReference>
<dbReference type="InterPro" id="IPR031991">
    <property type="entry name" value="Rev1_C"/>
</dbReference>
<feature type="binding site" evidence="15">
    <location>
        <position position="314"/>
    </location>
    <ligand>
        <name>Mg(2+)</name>
        <dbReference type="ChEBI" id="CHEBI:18420"/>
        <label>1</label>
    </ligand>
</feature>
<dbReference type="InterPro" id="IPR001126">
    <property type="entry name" value="UmuC"/>
</dbReference>
<dbReference type="Gene3D" id="3.40.1170.60">
    <property type="match status" value="1"/>
</dbReference>
<evidence type="ECO:0000313" key="18">
    <source>
        <dbReference type="EMBL" id="KAG1544722.1"/>
    </source>
</evidence>
<evidence type="ECO:0000259" key="16">
    <source>
        <dbReference type="PROSITE" id="PS50172"/>
    </source>
</evidence>
<dbReference type="InterPro" id="IPR053848">
    <property type="entry name" value="IMS_HHH_1"/>
</dbReference>
<dbReference type="PROSITE" id="PS50172">
    <property type="entry name" value="BRCT"/>
    <property type="match status" value="1"/>
</dbReference>
<dbReference type="InterPro" id="IPR036775">
    <property type="entry name" value="DNA_pol_Y-fam_lit_finger_sf"/>
</dbReference>
<feature type="binding site" evidence="15">
    <location>
        <position position="214"/>
    </location>
    <ligand>
        <name>Mg(2+)</name>
        <dbReference type="ChEBI" id="CHEBI:18420"/>
        <label>1</label>
    </ligand>
</feature>
<dbReference type="InterPro" id="IPR001357">
    <property type="entry name" value="BRCT_dom"/>
</dbReference>
<feature type="domain" description="UmuC" evidence="17">
    <location>
        <begin position="210"/>
        <end position="397"/>
    </location>
</feature>
<dbReference type="Gene3D" id="1.10.150.20">
    <property type="entry name" value="5' to 3' exonuclease, C-terminal subdomain"/>
    <property type="match status" value="1"/>
</dbReference>
<keyword evidence="7 15" id="KW-0479">Metal-binding</keyword>
<dbReference type="GO" id="GO:0046872">
    <property type="term" value="F:metal ion binding"/>
    <property type="evidence" value="ECO:0007669"/>
    <property type="project" value="UniProtKB-KW"/>
</dbReference>
<gene>
    <name evidence="18" type="ORF">G6F51_005890</name>
</gene>
<keyword evidence="11 14" id="KW-0234">DNA repair</keyword>